<evidence type="ECO:0008006" key="3">
    <source>
        <dbReference type="Google" id="ProtNLM"/>
    </source>
</evidence>
<dbReference type="EMBL" id="FWFK01000004">
    <property type="protein sequence ID" value="SLN50973.1"/>
    <property type="molecule type" value="Genomic_DNA"/>
</dbReference>
<protein>
    <recommendedName>
        <fullName evidence="3">Integral membrane protein</fullName>
    </recommendedName>
</protein>
<evidence type="ECO:0000313" key="1">
    <source>
        <dbReference type="EMBL" id="SLN50973.1"/>
    </source>
</evidence>
<organism evidence="1 2">
    <name type="scientific">Roseivivax jejudonensis</name>
    <dbReference type="NCBI Taxonomy" id="1529041"/>
    <lineage>
        <taxon>Bacteria</taxon>
        <taxon>Pseudomonadati</taxon>
        <taxon>Pseudomonadota</taxon>
        <taxon>Alphaproteobacteria</taxon>
        <taxon>Rhodobacterales</taxon>
        <taxon>Roseobacteraceae</taxon>
        <taxon>Roseivivax</taxon>
    </lineage>
</organism>
<gene>
    <name evidence="1" type="ORF">ROJ8625_02538</name>
</gene>
<accession>A0A1X6ZGZ2</accession>
<reference evidence="1 2" key="1">
    <citation type="submission" date="2017-03" db="EMBL/GenBank/DDBJ databases">
        <authorList>
            <person name="Afonso C.L."/>
            <person name="Miller P.J."/>
            <person name="Scott M.A."/>
            <person name="Spackman E."/>
            <person name="Goraichik I."/>
            <person name="Dimitrov K.M."/>
            <person name="Suarez D.L."/>
            <person name="Swayne D.E."/>
        </authorList>
    </citation>
    <scope>NUCLEOTIDE SEQUENCE [LARGE SCALE GENOMIC DNA]</scope>
    <source>
        <strain evidence="1 2">CECT 8625</strain>
    </source>
</reference>
<dbReference type="Pfam" id="PF10048">
    <property type="entry name" value="DUF2282"/>
    <property type="match status" value="1"/>
</dbReference>
<keyword evidence="2" id="KW-1185">Reference proteome</keyword>
<dbReference type="InterPro" id="IPR018740">
    <property type="entry name" value="DUF2282_membr"/>
</dbReference>
<dbReference type="Proteomes" id="UP000193570">
    <property type="component" value="Unassembled WGS sequence"/>
</dbReference>
<dbReference type="RefSeq" id="WP_085792218.1">
    <property type="nucleotide sequence ID" value="NZ_FWFK01000004.1"/>
</dbReference>
<dbReference type="AlphaFoldDB" id="A0A1X6ZGZ2"/>
<dbReference type="OrthoDB" id="9808309at2"/>
<name>A0A1X6ZGZ2_9RHOB</name>
<evidence type="ECO:0000313" key="2">
    <source>
        <dbReference type="Proteomes" id="UP000193570"/>
    </source>
</evidence>
<proteinExistence type="predicted"/>
<sequence length="113" mass="11257">MSTTVKTAALVGAVAAAFATAEKAEAQAKEKCFGVSLAGENDCAAGPGTTCAGTSTVDYQGNAWTLVDAGTCSEIDLPDGREGATAAALEEEGFEGLARDLPDGTDTSVLKPV</sequence>